<keyword evidence="2 4" id="KW-0732">Signal</keyword>
<evidence type="ECO:0000256" key="3">
    <source>
        <dbReference type="ARBA" id="ARBA00023026"/>
    </source>
</evidence>
<comment type="similarity">
    <text evidence="1">Belongs to the TrbG/VirB9 family.</text>
</comment>
<dbReference type="InterPro" id="IPR033645">
    <property type="entry name" value="VirB9/CagX/TrbG_C"/>
</dbReference>
<dbReference type="EMBL" id="CP015625">
    <property type="protein sequence ID" value="AQT48019.1"/>
    <property type="molecule type" value="Genomic_DNA"/>
</dbReference>
<name>A0A1U9MJX3_9HYPH</name>
<proteinExistence type="inferred from homology"/>
<evidence type="ECO:0000313" key="6">
    <source>
        <dbReference type="Proteomes" id="UP000189632"/>
    </source>
</evidence>
<dbReference type="RefSeq" id="WP_077993487.1">
    <property type="nucleotide sequence ID" value="NZ_CP015625.1"/>
</dbReference>
<sequence>MRYHLAPFLLAFASCIFAFQNAHAERLPQGGRLDGRIRTVTYKIDDVVAIKAAYGISTMVLFGDDETIETITLGDTVSWQVIPNSKKNILFLKPVEPNAVSNMNVVTNRHVYSFALNSTDSEAKKDHTFSVQFKYPDDDIDKKLWDKAREAVASPNISNIDIANTNLDYAYKGSDSSKPLVAFDDGKKTFLKFGGAIPSIFAVGTDRREKVINYRREKDYIVLDGVYSQLSLRRGRQVTCLFNLKPTRNHVLQSNEAIATPKKIPGKVGR</sequence>
<dbReference type="AlphaFoldDB" id="A0A1U9MJX3"/>
<dbReference type="InterPro" id="IPR014148">
    <property type="entry name" value="VirB9"/>
</dbReference>
<organism evidence="5 6">
    <name type="scientific">Bartonella choladocola</name>
    <dbReference type="NCBI Taxonomy" id="2750995"/>
    <lineage>
        <taxon>Bacteria</taxon>
        <taxon>Pseudomonadati</taxon>
        <taxon>Pseudomonadota</taxon>
        <taxon>Alphaproteobacteria</taxon>
        <taxon>Hyphomicrobiales</taxon>
        <taxon>Bartonellaceae</taxon>
        <taxon>Bartonella</taxon>
    </lineage>
</organism>
<reference evidence="5 6" key="1">
    <citation type="submission" date="2016-11" db="EMBL/GenBank/DDBJ databases">
        <title>Comparative genomics of Bartonella apis.</title>
        <authorList>
            <person name="Engel P."/>
        </authorList>
    </citation>
    <scope>NUCLEOTIDE SEQUENCE [LARGE SCALE GENOMIC DNA]</scope>
    <source>
        <strain evidence="5 6">BBC0122</strain>
    </source>
</reference>
<keyword evidence="6" id="KW-1185">Reference proteome</keyword>
<gene>
    <name evidence="5" type="ORF">BBC0122_019250</name>
</gene>
<evidence type="ECO:0000256" key="1">
    <source>
        <dbReference type="ARBA" id="ARBA00006135"/>
    </source>
</evidence>
<dbReference type="NCBIfam" id="TIGR02781">
    <property type="entry name" value="VirB9"/>
    <property type="match status" value="1"/>
</dbReference>
<dbReference type="OrthoDB" id="7390264at2"/>
<dbReference type="KEGG" id="bapi:BBC0122_019250"/>
<dbReference type="InterPro" id="IPR010258">
    <property type="entry name" value="Conjugal_tfr_TrbG/VirB9/CagX"/>
</dbReference>
<evidence type="ECO:0000313" key="5">
    <source>
        <dbReference type="EMBL" id="AQT48019.1"/>
    </source>
</evidence>
<dbReference type="Pfam" id="PF03524">
    <property type="entry name" value="CagX"/>
    <property type="match status" value="1"/>
</dbReference>
<feature type="signal peptide" evidence="4">
    <location>
        <begin position="1"/>
        <end position="24"/>
    </location>
</feature>
<dbReference type="Gene3D" id="2.60.40.2500">
    <property type="match status" value="1"/>
</dbReference>
<feature type="chain" id="PRO_5012707945" evidence="4">
    <location>
        <begin position="25"/>
        <end position="270"/>
    </location>
</feature>
<keyword evidence="3" id="KW-0843">Virulence</keyword>
<evidence type="ECO:0000256" key="2">
    <source>
        <dbReference type="ARBA" id="ARBA00022729"/>
    </source>
</evidence>
<dbReference type="CDD" id="cd06911">
    <property type="entry name" value="VirB9_CagX_TrbG"/>
    <property type="match status" value="1"/>
</dbReference>
<dbReference type="InterPro" id="IPR038161">
    <property type="entry name" value="VirB9/CagX/TrbG_C_sf"/>
</dbReference>
<dbReference type="Proteomes" id="UP000189632">
    <property type="component" value="Chromosome"/>
</dbReference>
<evidence type="ECO:0000256" key="4">
    <source>
        <dbReference type="SAM" id="SignalP"/>
    </source>
</evidence>
<dbReference type="PROSITE" id="PS51257">
    <property type="entry name" value="PROKAR_LIPOPROTEIN"/>
    <property type="match status" value="1"/>
</dbReference>
<accession>A0A1U9MJX3</accession>
<protein>
    <submittedName>
        <fullName evidence="5">Type IV secretion system protein VirB9</fullName>
    </submittedName>
</protein>